<dbReference type="AlphaFoldDB" id="A0A084VGF1"/>
<dbReference type="EMBL" id="KE524821">
    <property type="protein sequence ID" value="KFB37045.1"/>
    <property type="molecule type" value="Genomic_DNA"/>
</dbReference>
<name>A0A084VGF1_ANOSI</name>
<keyword evidence="3" id="KW-1185">Reference proteome</keyword>
<organism evidence="1">
    <name type="scientific">Anopheles sinensis</name>
    <name type="common">Mosquito</name>
    <dbReference type="NCBI Taxonomy" id="74873"/>
    <lineage>
        <taxon>Eukaryota</taxon>
        <taxon>Metazoa</taxon>
        <taxon>Ecdysozoa</taxon>
        <taxon>Arthropoda</taxon>
        <taxon>Hexapoda</taxon>
        <taxon>Insecta</taxon>
        <taxon>Pterygota</taxon>
        <taxon>Neoptera</taxon>
        <taxon>Endopterygota</taxon>
        <taxon>Diptera</taxon>
        <taxon>Nematocera</taxon>
        <taxon>Culicoidea</taxon>
        <taxon>Culicidae</taxon>
        <taxon>Anophelinae</taxon>
        <taxon>Anopheles</taxon>
    </lineage>
</organism>
<dbReference type="VEuPathDB" id="VectorBase:ASIC004248"/>
<proteinExistence type="predicted"/>
<evidence type="ECO:0000313" key="1">
    <source>
        <dbReference type="EMBL" id="KFB37045.1"/>
    </source>
</evidence>
<dbReference type="EnsemblMetazoa" id="ASIC004248-RA">
    <property type="protein sequence ID" value="ASIC004248-PA"/>
    <property type="gene ID" value="ASIC004248"/>
</dbReference>
<evidence type="ECO:0000313" key="2">
    <source>
        <dbReference type="EnsemblMetazoa" id="ASIC004248-PA"/>
    </source>
</evidence>
<evidence type="ECO:0000313" key="3">
    <source>
        <dbReference type="Proteomes" id="UP000030765"/>
    </source>
</evidence>
<dbReference type="Proteomes" id="UP000030765">
    <property type="component" value="Unassembled WGS sequence"/>
</dbReference>
<reference evidence="2" key="2">
    <citation type="submission" date="2020-05" db="UniProtKB">
        <authorList>
            <consortium name="EnsemblMetazoa"/>
        </authorList>
    </citation>
    <scope>IDENTIFICATION</scope>
</reference>
<gene>
    <name evidence="1" type="ORF">ZHAS_00004248</name>
</gene>
<dbReference type="EMBL" id="ATLV01012872">
    <property type="status" value="NOT_ANNOTATED_CDS"/>
    <property type="molecule type" value="Genomic_DNA"/>
</dbReference>
<reference evidence="1 3" key="1">
    <citation type="journal article" date="2014" name="BMC Genomics">
        <title>Genome sequence of Anopheles sinensis provides insight into genetics basis of mosquito competence for malaria parasites.</title>
        <authorList>
            <person name="Zhou D."/>
            <person name="Zhang D."/>
            <person name="Ding G."/>
            <person name="Shi L."/>
            <person name="Hou Q."/>
            <person name="Ye Y."/>
            <person name="Xu Y."/>
            <person name="Zhou H."/>
            <person name="Xiong C."/>
            <person name="Li S."/>
            <person name="Yu J."/>
            <person name="Hong S."/>
            <person name="Yu X."/>
            <person name="Zou P."/>
            <person name="Chen C."/>
            <person name="Chang X."/>
            <person name="Wang W."/>
            <person name="Lv Y."/>
            <person name="Sun Y."/>
            <person name="Ma L."/>
            <person name="Shen B."/>
            <person name="Zhu C."/>
        </authorList>
    </citation>
    <scope>NUCLEOTIDE SEQUENCE [LARGE SCALE GENOMIC DNA]</scope>
</reference>
<accession>A0A084VGF1</accession>
<sequence>MTSLFFTIMHSRYHSISVGLGSTTPTTTMMCKSRPNARLVPGNMHPDLEEDSFVRTKDHKSTAATFGYHPD</sequence>
<protein>
    <submittedName>
        <fullName evidence="1 2">Uncharacterized protein</fullName>
    </submittedName>
</protein>